<dbReference type="InterPro" id="IPR003439">
    <property type="entry name" value="ABC_transporter-like_ATP-bd"/>
</dbReference>
<dbReference type="InterPro" id="IPR017871">
    <property type="entry name" value="ABC_transporter-like_CS"/>
</dbReference>
<dbReference type="SMART" id="SM00382">
    <property type="entry name" value="AAA"/>
    <property type="match status" value="1"/>
</dbReference>
<comment type="caution">
    <text evidence="6">The sequence shown here is derived from an EMBL/GenBank/DDBJ whole genome shotgun (WGS) entry which is preliminary data.</text>
</comment>
<evidence type="ECO:0000256" key="4">
    <source>
        <dbReference type="ARBA" id="ARBA00022840"/>
    </source>
</evidence>
<dbReference type="InterPro" id="IPR003593">
    <property type="entry name" value="AAA+_ATPase"/>
</dbReference>
<proteinExistence type="inferred from homology"/>
<evidence type="ECO:0000259" key="5">
    <source>
        <dbReference type="PROSITE" id="PS50893"/>
    </source>
</evidence>
<comment type="similarity">
    <text evidence="1">Belongs to the ABC transporter superfamily.</text>
</comment>
<name>A0A0V8J1P7_9BACL</name>
<gene>
    <name evidence="6" type="ORF">AS030_18920</name>
</gene>
<feature type="domain" description="ABC transporter" evidence="5">
    <location>
        <begin position="4"/>
        <end position="229"/>
    </location>
</feature>
<keyword evidence="2" id="KW-0813">Transport</keyword>
<dbReference type="SUPFAM" id="SSF52540">
    <property type="entry name" value="P-loop containing nucleoside triphosphate hydrolases"/>
    <property type="match status" value="1"/>
</dbReference>
<dbReference type="PANTHER" id="PTHR42711:SF5">
    <property type="entry name" value="ABC TRANSPORTER ATP-BINDING PROTEIN NATA"/>
    <property type="match status" value="1"/>
</dbReference>
<sequence>MNVIELNQLTKRYGQSRGIEDITFSVKEGEIFGFIGPNGAGKSTTLRTLLSIIYPTSGSASIFGKDVVKYGPEIKKHIGYLPSEVFYYDKMKVKDLLHYSASFYKKDCKKRIRELAERMDLDLNKRIDDLSYGNRKKVGIVQGLLHEPKLIILDEPTGGLDPLMQQTFFELLKEENQKGATILFSSHILSEVQKMCDRVAIIKEGKLITVEKISTLQERNHKKIRIETKVPVDAGLFALDGVTKVESEEGNRISFLYSGDINLIMRRLAEVQLANLWVDEPDLEEIFLHYYEKEDVQGEHVPART</sequence>
<keyword evidence="7" id="KW-1185">Reference proteome</keyword>
<dbReference type="InterPro" id="IPR050763">
    <property type="entry name" value="ABC_transporter_ATP-binding"/>
</dbReference>
<evidence type="ECO:0000256" key="1">
    <source>
        <dbReference type="ARBA" id="ARBA00005417"/>
    </source>
</evidence>
<dbReference type="Proteomes" id="UP000054099">
    <property type="component" value="Unassembled WGS sequence"/>
</dbReference>
<evidence type="ECO:0000256" key="2">
    <source>
        <dbReference type="ARBA" id="ARBA00022448"/>
    </source>
</evidence>
<dbReference type="InterPro" id="IPR027417">
    <property type="entry name" value="P-loop_NTPase"/>
</dbReference>
<keyword evidence="3" id="KW-0547">Nucleotide-binding</keyword>
<reference evidence="6 7" key="1">
    <citation type="journal article" date="2014" name="Antonie Van Leeuwenhoek">
        <title>Fictibacillus enclensis sp. nov., isolated from marine sediment.</title>
        <authorList>
            <person name="Dastager S.G."/>
            <person name="Mawlankar R."/>
            <person name="Srinivasan K."/>
            <person name="Tang S.K."/>
            <person name="Lee J.C."/>
            <person name="Ramana V.V."/>
            <person name="Shouche Y.S."/>
        </authorList>
    </citation>
    <scope>NUCLEOTIDE SEQUENCE [LARGE SCALE GENOMIC DNA]</scope>
    <source>
        <strain evidence="6 7">NIO-1003</strain>
    </source>
</reference>
<protein>
    <submittedName>
        <fullName evidence="6">ABC transporter</fullName>
    </submittedName>
</protein>
<dbReference type="PANTHER" id="PTHR42711">
    <property type="entry name" value="ABC TRANSPORTER ATP-BINDING PROTEIN"/>
    <property type="match status" value="1"/>
</dbReference>
<evidence type="ECO:0000313" key="7">
    <source>
        <dbReference type="Proteomes" id="UP000054099"/>
    </source>
</evidence>
<dbReference type="Pfam" id="PF00005">
    <property type="entry name" value="ABC_tran"/>
    <property type="match status" value="1"/>
</dbReference>
<dbReference type="OrthoDB" id="9804819at2"/>
<organism evidence="6 7">
    <name type="scientific">Fictibacillus enclensis</name>
    <dbReference type="NCBI Taxonomy" id="1017270"/>
    <lineage>
        <taxon>Bacteria</taxon>
        <taxon>Bacillati</taxon>
        <taxon>Bacillota</taxon>
        <taxon>Bacilli</taxon>
        <taxon>Bacillales</taxon>
        <taxon>Fictibacillaceae</taxon>
        <taxon>Fictibacillus</taxon>
    </lineage>
</organism>
<dbReference type="GO" id="GO:0005524">
    <property type="term" value="F:ATP binding"/>
    <property type="evidence" value="ECO:0007669"/>
    <property type="project" value="UniProtKB-KW"/>
</dbReference>
<accession>A0A0V8J1P7</accession>
<evidence type="ECO:0000313" key="6">
    <source>
        <dbReference type="EMBL" id="KSU81025.1"/>
    </source>
</evidence>
<dbReference type="PROSITE" id="PS50893">
    <property type="entry name" value="ABC_TRANSPORTER_2"/>
    <property type="match status" value="1"/>
</dbReference>
<keyword evidence="4" id="KW-0067">ATP-binding</keyword>
<dbReference type="GO" id="GO:0016887">
    <property type="term" value="F:ATP hydrolysis activity"/>
    <property type="evidence" value="ECO:0007669"/>
    <property type="project" value="InterPro"/>
</dbReference>
<evidence type="ECO:0000256" key="3">
    <source>
        <dbReference type="ARBA" id="ARBA00022741"/>
    </source>
</evidence>
<dbReference type="PROSITE" id="PS00211">
    <property type="entry name" value="ABC_TRANSPORTER_1"/>
    <property type="match status" value="1"/>
</dbReference>
<dbReference type="Gene3D" id="3.40.50.300">
    <property type="entry name" value="P-loop containing nucleotide triphosphate hydrolases"/>
    <property type="match status" value="1"/>
</dbReference>
<dbReference type="EMBL" id="LNQN01000006">
    <property type="protein sequence ID" value="KSU81025.1"/>
    <property type="molecule type" value="Genomic_DNA"/>
</dbReference>
<dbReference type="CDD" id="cd03230">
    <property type="entry name" value="ABC_DR_subfamily_A"/>
    <property type="match status" value="1"/>
</dbReference>
<dbReference type="RefSeq" id="WP_061974600.1">
    <property type="nucleotide sequence ID" value="NZ_FMAV01000004.1"/>
</dbReference>
<dbReference type="AlphaFoldDB" id="A0A0V8J1P7"/>